<dbReference type="GO" id="GO:0008413">
    <property type="term" value="F:8-oxo-7,8-dihydroguanosine triphosphate pyrophosphatase activity"/>
    <property type="evidence" value="ECO:0007669"/>
    <property type="project" value="InterPro"/>
</dbReference>
<gene>
    <name evidence="20" type="ORF">FKG94_11230</name>
</gene>
<dbReference type="PROSITE" id="PS51462">
    <property type="entry name" value="NUDIX"/>
    <property type="match status" value="1"/>
</dbReference>
<evidence type="ECO:0000313" key="21">
    <source>
        <dbReference type="Proteomes" id="UP000319732"/>
    </source>
</evidence>
<accession>A0A545TQD5</accession>
<comment type="caution">
    <text evidence="20">The sequence shown here is derived from an EMBL/GenBank/DDBJ whole genome shotgun (WGS) entry which is preliminary data.</text>
</comment>
<dbReference type="InterPro" id="IPR000086">
    <property type="entry name" value="NUDIX_hydrolase_dom"/>
</dbReference>
<dbReference type="InterPro" id="IPR036206">
    <property type="entry name" value="ThiamineP_synth_sf"/>
</dbReference>
<comment type="catalytic activity">
    <reaction evidence="11">
        <text>8-oxo-GTP + H2O = 8-oxo-GMP + diphosphate + H(+)</text>
        <dbReference type="Rhea" id="RHEA:67616"/>
        <dbReference type="ChEBI" id="CHEBI:15377"/>
        <dbReference type="ChEBI" id="CHEBI:15378"/>
        <dbReference type="ChEBI" id="CHEBI:33019"/>
        <dbReference type="ChEBI" id="CHEBI:143553"/>
        <dbReference type="ChEBI" id="CHEBI:145694"/>
    </reaction>
</comment>
<feature type="binding site" evidence="17">
    <location>
        <position position="23"/>
    </location>
    <ligand>
        <name>8-oxo-dGTP</name>
        <dbReference type="ChEBI" id="CHEBI:77896"/>
    </ligand>
</feature>
<dbReference type="Gene3D" id="3.20.20.70">
    <property type="entry name" value="Aldolase class I"/>
    <property type="match status" value="1"/>
</dbReference>
<keyword evidence="21" id="KW-1185">Reference proteome</keyword>
<evidence type="ECO:0000256" key="9">
    <source>
        <dbReference type="ARBA" id="ARBA00023204"/>
    </source>
</evidence>
<keyword evidence="9" id="KW-0234">DNA repair</keyword>
<evidence type="ECO:0000256" key="14">
    <source>
        <dbReference type="ARBA" id="ARBA00041592"/>
    </source>
</evidence>
<feature type="binding site" evidence="17">
    <location>
        <position position="119"/>
    </location>
    <ligand>
        <name>8-oxo-dGTP</name>
        <dbReference type="ChEBI" id="CHEBI:77896"/>
    </ligand>
</feature>
<evidence type="ECO:0000256" key="3">
    <source>
        <dbReference type="ARBA" id="ARBA00022457"/>
    </source>
</evidence>
<keyword evidence="6" id="KW-0227">DNA damage</keyword>
<dbReference type="GO" id="GO:0009228">
    <property type="term" value="P:thiamine biosynthetic process"/>
    <property type="evidence" value="ECO:0007669"/>
    <property type="project" value="UniProtKB-KW"/>
</dbReference>
<evidence type="ECO:0000256" key="18">
    <source>
        <dbReference type="PIRSR" id="PIRSR603561-2"/>
    </source>
</evidence>
<protein>
    <recommendedName>
        <fullName evidence="13">8-oxo-dGTP diphosphatase</fullName>
        <ecNumber evidence="12">3.6.1.55</ecNumber>
    </recommendedName>
    <alternativeName>
        <fullName evidence="16">7,8-dihydro-8-oxoguanine-triphosphatase</fullName>
    </alternativeName>
    <alternativeName>
        <fullName evidence="15">Mutator protein MutT</fullName>
    </alternativeName>
    <alternativeName>
        <fullName evidence="14">dGTP pyrophosphohydrolase</fullName>
    </alternativeName>
</protein>
<keyword evidence="7 20" id="KW-0378">Hydrolase</keyword>
<evidence type="ECO:0000313" key="20">
    <source>
        <dbReference type="EMBL" id="TQV79434.1"/>
    </source>
</evidence>
<dbReference type="OrthoDB" id="9810648at2"/>
<keyword evidence="3" id="KW-0515">Mutator protein</keyword>
<evidence type="ECO:0000256" key="1">
    <source>
        <dbReference type="ARBA" id="ARBA00001946"/>
    </source>
</evidence>
<dbReference type="GO" id="GO:0044716">
    <property type="term" value="F:8-oxo-GDP phosphatase activity"/>
    <property type="evidence" value="ECO:0007669"/>
    <property type="project" value="TreeGrafter"/>
</dbReference>
<evidence type="ECO:0000256" key="5">
    <source>
        <dbReference type="ARBA" id="ARBA00022723"/>
    </source>
</evidence>
<sequence>MKVVHVAAGVIVNGRGEVLIAKRPDHTHQGGLWEFPGGKVEAGESVPAALARELLEELAIEVTHSRPLICIRHDYADKSVLLDVWKVTGFSGEPQGNEGQPVAWVGADQLLDFAFPAANVPIVAAARLSDRMAITGAAASVEDYVEKVGRAIDRGATIVQVRAHQLDDATYVEVAKAVAALCRRRGVVAIANTVPGLYQQTGCHGLHVTSERLKGLSERPVSQQAWFSASCHSPEQLRKAEALGVDFVTLSPVFKTTTHPEVEPLGWSQFQEWVSQAKVPVFALGGVDAEKLKQSFDCGAQGIAGIRDFWEGDCC</sequence>
<evidence type="ECO:0000259" key="19">
    <source>
        <dbReference type="PROSITE" id="PS51462"/>
    </source>
</evidence>
<dbReference type="EC" id="3.6.1.55" evidence="12"/>
<feature type="binding site" evidence="18">
    <location>
        <position position="37"/>
    </location>
    <ligand>
        <name>Mg(2+)</name>
        <dbReference type="ChEBI" id="CHEBI:18420"/>
    </ligand>
</feature>
<proteinExistence type="inferred from homology"/>
<feature type="binding site" evidence="18">
    <location>
        <position position="57"/>
    </location>
    <ligand>
        <name>Mg(2+)</name>
        <dbReference type="ChEBI" id="CHEBI:18420"/>
    </ligand>
</feature>
<evidence type="ECO:0000256" key="10">
    <source>
        <dbReference type="ARBA" id="ARBA00035861"/>
    </source>
</evidence>
<keyword evidence="4" id="KW-0235">DNA replication</keyword>
<feature type="binding site" evidence="17">
    <location>
        <position position="28"/>
    </location>
    <ligand>
        <name>8-oxo-dGTP</name>
        <dbReference type="ChEBI" id="CHEBI:77896"/>
    </ligand>
</feature>
<evidence type="ECO:0000256" key="4">
    <source>
        <dbReference type="ARBA" id="ARBA00022705"/>
    </source>
</evidence>
<dbReference type="PANTHER" id="PTHR47707:SF1">
    <property type="entry name" value="NUDIX HYDROLASE FAMILY PROTEIN"/>
    <property type="match status" value="1"/>
</dbReference>
<dbReference type="FunFam" id="3.90.79.10:FF:000014">
    <property type="entry name" value="8-oxo-dGTP diphosphatase MutT"/>
    <property type="match status" value="1"/>
</dbReference>
<name>A0A545TQD5_9GAMM</name>
<evidence type="ECO:0000256" key="7">
    <source>
        <dbReference type="ARBA" id="ARBA00022801"/>
    </source>
</evidence>
<dbReference type="NCBIfam" id="NF006530">
    <property type="entry name" value="PRK08999.1"/>
    <property type="match status" value="1"/>
</dbReference>
<comment type="similarity">
    <text evidence="2">Belongs to the Nudix hydrolase family.</text>
</comment>
<dbReference type="InterPro" id="IPR020476">
    <property type="entry name" value="Nudix_hydrolase"/>
</dbReference>
<dbReference type="AlphaFoldDB" id="A0A545TQD5"/>
<dbReference type="InterPro" id="IPR015797">
    <property type="entry name" value="NUDIX_hydrolase-like_dom_sf"/>
</dbReference>
<dbReference type="GO" id="GO:0006260">
    <property type="term" value="P:DNA replication"/>
    <property type="evidence" value="ECO:0007669"/>
    <property type="project" value="UniProtKB-KW"/>
</dbReference>
<dbReference type="Pfam" id="PF14815">
    <property type="entry name" value="NUDIX_4"/>
    <property type="match status" value="1"/>
</dbReference>
<evidence type="ECO:0000256" key="11">
    <source>
        <dbReference type="ARBA" id="ARBA00036904"/>
    </source>
</evidence>
<feature type="binding site" evidence="17">
    <location>
        <begin position="34"/>
        <end position="37"/>
    </location>
    <ligand>
        <name>8-oxo-dGTP</name>
        <dbReference type="ChEBI" id="CHEBI:77896"/>
    </ligand>
</feature>
<evidence type="ECO:0000256" key="16">
    <source>
        <dbReference type="ARBA" id="ARBA00042798"/>
    </source>
</evidence>
<dbReference type="SUPFAM" id="SSF51391">
    <property type="entry name" value="Thiamin phosphate synthase"/>
    <property type="match status" value="1"/>
</dbReference>
<keyword evidence="8 18" id="KW-0460">Magnesium</keyword>
<dbReference type="PRINTS" id="PR00502">
    <property type="entry name" value="NUDIXFAMILY"/>
</dbReference>
<evidence type="ECO:0000256" key="2">
    <source>
        <dbReference type="ARBA" id="ARBA00005582"/>
    </source>
</evidence>
<evidence type="ECO:0000256" key="13">
    <source>
        <dbReference type="ARBA" id="ARBA00040794"/>
    </source>
</evidence>
<evidence type="ECO:0000256" key="17">
    <source>
        <dbReference type="PIRSR" id="PIRSR603561-1"/>
    </source>
</evidence>
<dbReference type="GO" id="GO:0035539">
    <property type="term" value="F:8-oxo-7,8-dihydrodeoxyguanosine triphosphate pyrophosphatase activity"/>
    <property type="evidence" value="ECO:0007669"/>
    <property type="project" value="UniProtKB-EC"/>
</dbReference>
<dbReference type="InterPro" id="IPR013785">
    <property type="entry name" value="Aldolase_TIM"/>
</dbReference>
<dbReference type="GO" id="GO:0006281">
    <property type="term" value="P:DNA repair"/>
    <property type="evidence" value="ECO:0007669"/>
    <property type="project" value="UniProtKB-KW"/>
</dbReference>
<dbReference type="Proteomes" id="UP000319732">
    <property type="component" value="Unassembled WGS sequence"/>
</dbReference>
<dbReference type="InterPro" id="IPR047127">
    <property type="entry name" value="MutT-like"/>
</dbReference>
<evidence type="ECO:0000256" key="6">
    <source>
        <dbReference type="ARBA" id="ARBA00022763"/>
    </source>
</evidence>
<evidence type="ECO:0000256" key="12">
    <source>
        <dbReference type="ARBA" id="ARBA00038905"/>
    </source>
</evidence>
<evidence type="ECO:0000256" key="15">
    <source>
        <dbReference type="ARBA" id="ARBA00041979"/>
    </source>
</evidence>
<dbReference type="Pfam" id="PF02581">
    <property type="entry name" value="TMP-TENI"/>
    <property type="match status" value="1"/>
</dbReference>
<dbReference type="InterPro" id="IPR029119">
    <property type="entry name" value="MutY_C"/>
</dbReference>
<dbReference type="Gene3D" id="3.90.79.10">
    <property type="entry name" value="Nucleoside Triphosphate Pyrophosphohydrolase"/>
    <property type="match status" value="1"/>
</dbReference>
<evidence type="ECO:0000256" key="8">
    <source>
        <dbReference type="ARBA" id="ARBA00022842"/>
    </source>
</evidence>
<dbReference type="NCBIfam" id="TIGR00586">
    <property type="entry name" value="mutt"/>
    <property type="match status" value="1"/>
</dbReference>
<keyword evidence="5 18" id="KW-0479">Metal-binding</keyword>
<dbReference type="EMBL" id="VHSG01000011">
    <property type="protein sequence ID" value="TQV79434.1"/>
    <property type="molecule type" value="Genomic_DNA"/>
</dbReference>
<dbReference type="CDD" id="cd03425">
    <property type="entry name" value="NUDIX_MutT_NudA_like"/>
    <property type="match status" value="1"/>
</dbReference>
<dbReference type="InterPro" id="IPR022998">
    <property type="entry name" value="ThiamineP_synth_TenI"/>
</dbReference>
<dbReference type="PANTHER" id="PTHR47707">
    <property type="entry name" value="8-OXO-DGTP DIPHOSPHATASE"/>
    <property type="match status" value="1"/>
</dbReference>
<dbReference type="RefSeq" id="WP_142904324.1">
    <property type="nucleotide sequence ID" value="NZ_ML660092.1"/>
</dbReference>
<organism evidence="20 21">
    <name type="scientific">Exilibacterium tricleocarpae</name>
    <dbReference type="NCBI Taxonomy" id="2591008"/>
    <lineage>
        <taxon>Bacteria</taxon>
        <taxon>Pseudomonadati</taxon>
        <taxon>Pseudomonadota</taxon>
        <taxon>Gammaproteobacteria</taxon>
        <taxon>Cellvibrionales</taxon>
        <taxon>Cellvibrionaceae</taxon>
        <taxon>Exilibacterium</taxon>
    </lineage>
</organism>
<dbReference type="GO" id="GO:0046872">
    <property type="term" value="F:metal ion binding"/>
    <property type="evidence" value="ECO:0007669"/>
    <property type="project" value="UniProtKB-KW"/>
</dbReference>
<dbReference type="InterPro" id="IPR003561">
    <property type="entry name" value="Mutator_MutT"/>
</dbReference>
<dbReference type="GO" id="GO:0044715">
    <property type="term" value="F:8-oxo-dGDP phosphatase activity"/>
    <property type="evidence" value="ECO:0007669"/>
    <property type="project" value="TreeGrafter"/>
</dbReference>
<feature type="domain" description="Nudix hydrolase" evidence="19">
    <location>
        <begin position="1"/>
        <end position="128"/>
    </location>
</feature>
<comment type="catalytic activity">
    <reaction evidence="10">
        <text>8-oxo-dGTP + H2O = 8-oxo-dGMP + diphosphate + H(+)</text>
        <dbReference type="Rhea" id="RHEA:31575"/>
        <dbReference type="ChEBI" id="CHEBI:15377"/>
        <dbReference type="ChEBI" id="CHEBI:15378"/>
        <dbReference type="ChEBI" id="CHEBI:33019"/>
        <dbReference type="ChEBI" id="CHEBI:63224"/>
        <dbReference type="ChEBI" id="CHEBI:77896"/>
        <dbReference type="EC" id="3.6.1.55"/>
    </reaction>
</comment>
<dbReference type="CDD" id="cd00564">
    <property type="entry name" value="TMP_TenI"/>
    <property type="match status" value="1"/>
</dbReference>
<comment type="cofactor">
    <cofactor evidence="1 18">
        <name>Mg(2+)</name>
        <dbReference type="ChEBI" id="CHEBI:18420"/>
    </cofactor>
</comment>
<reference evidence="20 21" key="1">
    <citation type="submission" date="2019-06" db="EMBL/GenBank/DDBJ databases">
        <title>Whole genome sequence for Cellvibrionaceae sp. R142.</title>
        <authorList>
            <person name="Wang G."/>
        </authorList>
    </citation>
    <scope>NUCLEOTIDE SEQUENCE [LARGE SCALE GENOMIC DNA]</scope>
    <source>
        <strain evidence="20 21">R142</strain>
    </source>
</reference>
<dbReference type="SUPFAM" id="SSF55811">
    <property type="entry name" value="Nudix"/>
    <property type="match status" value="1"/>
</dbReference>